<name>Q13FX8_PARXL</name>
<organism evidence="2 3">
    <name type="scientific">Paraburkholderia xenovorans (strain LB400)</name>
    <dbReference type="NCBI Taxonomy" id="266265"/>
    <lineage>
        <taxon>Bacteria</taxon>
        <taxon>Pseudomonadati</taxon>
        <taxon>Pseudomonadota</taxon>
        <taxon>Betaproteobacteria</taxon>
        <taxon>Burkholderiales</taxon>
        <taxon>Burkholderiaceae</taxon>
        <taxon>Paraburkholderia</taxon>
    </lineage>
</organism>
<evidence type="ECO:0000313" key="3">
    <source>
        <dbReference type="Proteomes" id="UP000001817"/>
    </source>
</evidence>
<reference evidence="2 3" key="1">
    <citation type="journal article" date="2006" name="Proc. Natl. Acad. Sci. U.S.A.">
        <title>Burkholderia xenovorans LB400 harbors a multi-replicon, 9.73-Mbp genome shaped for versatility.</title>
        <authorList>
            <person name="Chain P.S."/>
            <person name="Denef V.J."/>
            <person name="Konstantinidis K.T."/>
            <person name="Vergez L.M."/>
            <person name="Agullo L."/>
            <person name="Reyes V.L."/>
            <person name="Hauser L."/>
            <person name="Cordova M."/>
            <person name="Gomez L."/>
            <person name="Gonzalez M."/>
            <person name="Land M."/>
            <person name="Lao V."/>
            <person name="Larimer F."/>
            <person name="LiPuma J.J."/>
            <person name="Mahenthiralingam E."/>
            <person name="Malfatti S.A."/>
            <person name="Marx C.J."/>
            <person name="Parnell J.J."/>
            <person name="Ramette A."/>
            <person name="Richardson P."/>
            <person name="Seeger M."/>
            <person name="Smith D."/>
            <person name="Spilker T."/>
            <person name="Sul W.J."/>
            <person name="Tsoi T.V."/>
            <person name="Ulrich L.E."/>
            <person name="Zhulin I.B."/>
            <person name="Tiedje J.M."/>
        </authorList>
    </citation>
    <scope>NUCLEOTIDE SEQUENCE [LARGE SCALE GENOMIC DNA]</scope>
    <source>
        <strain evidence="2 3">LB400</strain>
    </source>
</reference>
<dbReference type="STRING" id="266265.Bxe_C1146"/>
<keyword evidence="3" id="KW-1185">Reference proteome</keyword>
<accession>Q13FX8</accession>
<gene>
    <name evidence="2" type="ORF">Bxe_C1146</name>
</gene>
<dbReference type="KEGG" id="bxe:Bxe_C1146"/>
<feature type="compositionally biased region" description="Low complexity" evidence="1">
    <location>
        <begin position="55"/>
        <end position="64"/>
    </location>
</feature>
<protein>
    <submittedName>
        <fullName evidence="2">Uncharacterized protein</fullName>
    </submittedName>
</protein>
<dbReference type="EMBL" id="CP000272">
    <property type="protein sequence ID" value="ABE37011.1"/>
    <property type="molecule type" value="Genomic_DNA"/>
</dbReference>
<dbReference type="Proteomes" id="UP000001817">
    <property type="component" value="Chromosome 3"/>
</dbReference>
<dbReference type="AlphaFoldDB" id="Q13FX8"/>
<evidence type="ECO:0000256" key="1">
    <source>
        <dbReference type="SAM" id="MobiDB-lite"/>
    </source>
</evidence>
<feature type="region of interest" description="Disordered" evidence="1">
    <location>
        <begin position="49"/>
        <end position="80"/>
    </location>
</feature>
<proteinExistence type="predicted"/>
<sequence>MPARICFTCTSSTTNENCGNANLARLSLNVQIQRARICAYWFHAIAAHRKHRPQTKAATTATTPPSRPPNQNADNPIRRKPVMRAQRFESRLVSNWQPARADGRAFCRIRKAAPEWMDSYLKTVASL</sequence>
<evidence type="ECO:0000313" key="2">
    <source>
        <dbReference type="EMBL" id="ABE37011.1"/>
    </source>
</evidence>